<feature type="compositionally biased region" description="Polar residues" evidence="1">
    <location>
        <begin position="20"/>
        <end position="34"/>
    </location>
</feature>
<feature type="region of interest" description="Disordered" evidence="1">
    <location>
        <begin position="1"/>
        <end position="36"/>
    </location>
</feature>
<accession>A0A7C8UWG5</accession>
<feature type="transmembrane region" description="Helical" evidence="2">
    <location>
        <begin position="196"/>
        <end position="222"/>
    </location>
</feature>
<dbReference type="Proteomes" id="UP000472727">
    <property type="component" value="Unassembled WGS sequence"/>
</dbReference>
<gene>
    <name evidence="3" type="ORF">TWF106_001276</name>
</gene>
<keyword evidence="2" id="KW-0472">Membrane</keyword>
<protein>
    <submittedName>
        <fullName evidence="3">Uncharacterized protein</fullName>
    </submittedName>
</protein>
<evidence type="ECO:0000256" key="1">
    <source>
        <dbReference type="SAM" id="MobiDB-lite"/>
    </source>
</evidence>
<evidence type="ECO:0000256" key="2">
    <source>
        <dbReference type="SAM" id="Phobius"/>
    </source>
</evidence>
<evidence type="ECO:0000313" key="4">
    <source>
        <dbReference type="Proteomes" id="UP000472727"/>
    </source>
</evidence>
<evidence type="ECO:0000313" key="3">
    <source>
        <dbReference type="EMBL" id="KAF3226060.1"/>
    </source>
</evidence>
<keyword evidence="2" id="KW-0812">Transmembrane</keyword>
<comment type="caution">
    <text evidence="3">The sequence shown here is derived from an EMBL/GenBank/DDBJ whole genome shotgun (WGS) entry which is preliminary data.</text>
</comment>
<name>A0A7C8UWG5_ORBOL</name>
<keyword evidence="2" id="KW-1133">Transmembrane helix</keyword>
<proteinExistence type="predicted"/>
<organism evidence="3 4">
    <name type="scientific">Orbilia oligospora</name>
    <name type="common">Nematode-trapping fungus</name>
    <name type="synonym">Arthrobotrys oligospora</name>
    <dbReference type="NCBI Taxonomy" id="2813651"/>
    <lineage>
        <taxon>Eukaryota</taxon>
        <taxon>Fungi</taxon>
        <taxon>Dikarya</taxon>
        <taxon>Ascomycota</taxon>
        <taxon>Pezizomycotina</taxon>
        <taxon>Orbiliomycetes</taxon>
        <taxon>Orbiliales</taxon>
        <taxon>Orbiliaceae</taxon>
        <taxon>Orbilia</taxon>
    </lineage>
</organism>
<sequence length="247" mass="27687">MNTDGIGRPSVDNRDLMGTEPSNALTVKSESGGSISPPASVVESVFSRVSSSSQYSVDLERHGILIYWMYPNQPSFWEDMAPIERVSLMTPFTDNLFYHELRRRAGFSRVRLIEGRFVKVLSFTIQQPPGPGGIIAIGRMELVDIVSTVHQLAIENSDGGRAVSRIEELGYHHNPVVILVELYSPIKRARKAITGIIAYIYSSILGVFFRCRLIEVIAYILIVYGTKEINEMTNFCKVKINLCLPIF</sequence>
<dbReference type="EMBL" id="WIWS01000012">
    <property type="protein sequence ID" value="KAF3226060.1"/>
    <property type="molecule type" value="Genomic_DNA"/>
</dbReference>
<dbReference type="AlphaFoldDB" id="A0A7C8UWG5"/>
<reference evidence="3 4" key="1">
    <citation type="submission" date="2019-06" db="EMBL/GenBank/DDBJ databases">
        <authorList>
            <person name="Palmer J.M."/>
        </authorList>
    </citation>
    <scope>NUCLEOTIDE SEQUENCE [LARGE SCALE GENOMIC DNA]</scope>
    <source>
        <strain evidence="3 4">TWF106</strain>
    </source>
</reference>